<dbReference type="PANTHER" id="PTHR48022:SF67">
    <property type="entry name" value="QUINATE TRANSPORTER, PUTATIVE (AFU_ORTHOLOGUE AFUA_4G14670)-RELATED"/>
    <property type="match status" value="1"/>
</dbReference>
<gene>
    <name evidence="11" type="ORF">Purlil1_5161</name>
</gene>
<feature type="region of interest" description="Disordered" evidence="8">
    <location>
        <begin position="1"/>
        <end position="111"/>
    </location>
</feature>
<comment type="similarity">
    <text evidence="2">Belongs to the major facilitator superfamily. Sugar transporter (TC 2.A.1.1) family.</text>
</comment>
<keyword evidence="7" id="KW-0539">Nucleus</keyword>
<feature type="region of interest" description="Disordered" evidence="8">
    <location>
        <begin position="815"/>
        <end position="900"/>
    </location>
</feature>
<protein>
    <submittedName>
        <fullName evidence="11">Transcriptional regulator family: Fungal Specific TF</fullName>
    </submittedName>
</protein>
<dbReference type="SUPFAM" id="SSF103473">
    <property type="entry name" value="MFS general substrate transporter"/>
    <property type="match status" value="1"/>
</dbReference>
<feature type="compositionally biased region" description="Polar residues" evidence="8">
    <location>
        <begin position="828"/>
        <end position="841"/>
    </location>
</feature>
<feature type="transmembrane region" description="Helical" evidence="9">
    <location>
        <begin position="585"/>
        <end position="609"/>
    </location>
</feature>
<dbReference type="InterPro" id="IPR003663">
    <property type="entry name" value="Sugar/inositol_transpt"/>
</dbReference>
<organism evidence="11 12">
    <name type="scientific">Purpureocillium lilacinum</name>
    <name type="common">Paecilomyces lilacinus</name>
    <dbReference type="NCBI Taxonomy" id="33203"/>
    <lineage>
        <taxon>Eukaryota</taxon>
        <taxon>Fungi</taxon>
        <taxon>Dikarya</taxon>
        <taxon>Ascomycota</taxon>
        <taxon>Pezizomycotina</taxon>
        <taxon>Sordariomycetes</taxon>
        <taxon>Hypocreomycetidae</taxon>
        <taxon>Hypocreales</taxon>
        <taxon>Ophiocordycipitaceae</taxon>
        <taxon>Purpureocillium</taxon>
    </lineage>
</organism>
<dbReference type="CDD" id="cd00067">
    <property type="entry name" value="GAL4"/>
    <property type="match status" value="1"/>
</dbReference>
<feature type="transmembrane region" description="Helical" evidence="9">
    <location>
        <begin position="186"/>
        <end position="209"/>
    </location>
</feature>
<dbReference type="InterPro" id="IPR036864">
    <property type="entry name" value="Zn2-C6_fun-type_DNA-bd_sf"/>
</dbReference>
<dbReference type="SUPFAM" id="SSF57701">
    <property type="entry name" value="Zn2/Cys6 DNA-binding domain"/>
    <property type="match status" value="1"/>
</dbReference>
<dbReference type="CDD" id="cd17356">
    <property type="entry name" value="MFS_HXT"/>
    <property type="match status" value="1"/>
</dbReference>
<keyword evidence="12" id="KW-1185">Reference proteome</keyword>
<evidence type="ECO:0000313" key="12">
    <source>
        <dbReference type="Proteomes" id="UP001287286"/>
    </source>
</evidence>
<dbReference type="InterPro" id="IPR001138">
    <property type="entry name" value="Zn2Cys6_DnaBD"/>
</dbReference>
<comment type="caution">
    <text evidence="11">The sequence shown here is derived from an EMBL/GenBank/DDBJ whole genome shotgun (WGS) entry which is preliminary data.</text>
</comment>
<feature type="compositionally biased region" description="Pro residues" evidence="8">
    <location>
        <begin position="10"/>
        <end position="22"/>
    </location>
</feature>
<dbReference type="PROSITE" id="PS00216">
    <property type="entry name" value="SUGAR_TRANSPORT_1"/>
    <property type="match status" value="1"/>
</dbReference>
<feature type="transmembrane region" description="Helical" evidence="9">
    <location>
        <begin position="143"/>
        <end position="160"/>
    </location>
</feature>
<feature type="transmembrane region" description="Helical" evidence="9">
    <location>
        <begin position="521"/>
        <end position="548"/>
    </location>
</feature>
<evidence type="ECO:0000259" key="10">
    <source>
        <dbReference type="PROSITE" id="PS50850"/>
    </source>
</evidence>
<feature type="transmembrane region" description="Helical" evidence="9">
    <location>
        <begin position="316"/>
        <end position="337"/>
    </location>
</feature>
<name>A0ABR0C2Y1_PURLI</name>
<dbReference type="Gene3D" id="1.20.1250.20">
    <property type="entry name" value="MFS general substrate transporter like domains"/>
    <property type="match status" value="1"/>
</dbReference>
<feature type="transmembrane region" description="Helical" evidence="9">
    <location>
        <begin position="276"/>
        <end position="296"/>
    </location>
</feature>
<dbReference type="InterPro" id="IPR005829">
    <property type="entry name" value="Sugar_transporter_CS"/>
</dbReference>
<evidence type="ECO:0000256" key="3">
    <source>
        <dbReference type="ARBA" id="ARBA00022448"/>
    </source>
</evidence>
<feature type="transmembrane region" description="Helical" evidence="9">
    <location>
        <begin position="488"/>
        <end position="509"/>
    </location>
</feature>
<dbReference type="InterPro" id="IPR020846">
    <property type="entry name" value="MFS_dom"/>
</dbReference>
<keyword evidence="3" id="KW-0813">Transport</keyword>
<dbReference type="PROSITE" id="PS50850">
    <property type="entry name" value="MFS"/>
    <property type="match status" value="1"/>
</dbReference>
<feature type="transmembrane region" description="Helical" evidence="9">
    <location>
        <begin position="457"/>
        <end position="481"/>
    </location>
</feature>
<dbReference type="PROSITE" id="PS00217">
    <property type="entry name" value="SUGAR_TRANSPORT_2"/>
    <property type="match status" value="1"/>
</dbReference>
<evidence type="ECO:0000256" key="1">
    <source>
        <dbReference type="ARBA" id="ARBA00004141"/>
    </source>
</evidence>
<dbReference type="InterPro" id="IPR050360">
    <property type="entry name" value="MFS_Sugar_Transporters"/>
</dbReference>
<feature type="compositionally biased region" description="Polar residues" evidence="8">
    <location>
        <begin position="54"/>
        <end position="64"/>
    </location>
</feature>
<dbReference type="PRINTS" id="PR00171">
    <property type="entry name" value="SUGRTRNSPORT"/>
</dbReference>
<keyword evidence="6 9" id="KW-0472">Membrane</keyword>
<comment type="subcellular location">
    <subcellularLocation>
        <location evidence="1">Membrane</location>
        <topology evidence="1">Multi-pass membrane protein</topology>
    </subcellularLocation>
</comment>
<dbReference type="Proteomes" id="UP001287286">
    <property type="component" value="Unassembled WGS sequence"/>
</dbReference>
<proteinExistence type="inferred from homology"/>
<dbReference type="InterPro" id="IPR036259">
    <property type="entry name" value="MFS_trans_sf"/>
</dbReference>
<evidence type="ECO:0000256" key="5">
    <source>
        <dbReference type="ARBA" id="ARBA00022989"/>
    </source>
</evidence>
<evidence type="ECO:0000256" key="2">
    <source>
        <dbReference type="ARBA" id="ARBA00010992"/>
    </source>
</evidence>
<feature type="transmembrane region" description="Helical" evidence="9">
    <location>
        <begin position="216"/>
        <end position="235"/>
    </location>
</feature>
<evidence type="ECO:0000256" key="6">
    <source>
        <dbReference type="ARBA" id="ARBA00023136"/>
    </source>
</evidence>
<feature type="domain" description="Major facilitator superfamily (MFS) profile" evidence="10">
    <location>
        <begin position="146"/>
        <end position="613"/>
    </location>
</feature>
<feature type="compositionally biased region" description="Low complexity" evidence="8">
    <location>
        <begin position="878"/>
        <end position="893"/>
    </location>
</feature>
<keyword evidence="5 9" id="KW-1133">Transmembrane helix</keyword>
<sequence>MRGLGESFRPPVPNRQPIPRPLEPSGKPCSQFPPDLGPHILQRRPNLGDIAYGSSASGHLSDTCRSPDPALVREPPQGETHGARAKKHGVMGNPEKSPMMSSNTDHTPSDVEGATAGVPMESAQRLLSEKKTIWQSIRANPKVIFIAFFASLGGFEYGYQQGVLGQSLVMTRFINNFPSVVQSSSATGWLTSILQLGGLFGSLSAGVLSEIISRKYTMFVACCWVVLGSYLYVGASEGMSSLLYAGRFFTGLGVGLFSGVGPLYNAELSSPEMRGLLVSFYQFATILGIMLSFWVGYGSNYIGGTGDGQSDLAWRLPSIIQGIPAVALAVGIWFMPFSPRWLVKVGRDEEARATLAWMRKLPQDDDRIQVEYLEIKAEAEFEKKAFAREFPRMAEEGSKSALREQIAQFVNCFRTKDNVKRIAVAWLVMFWQQWSGIDAIIYYATNIFQSLGLTGGTIALLATGVTGVVFLCSTIPAMLIIDRVGRKPMLLVGSVVMGISMVIVGIIVAKFRHDWPSHVAAGWVAVALIWVYIAGFGATWGPVSWTLISEIFPLSIRAKGAAIGASSNWLNNFAIAFFVPPMLEAWAWGTYIFFAVFLTAGIFWVWFFLPETKNATLEEMDRVFGSHTGERDAQLLYESQQEVGLIALLERREVGHEKAGVEKHIENIKAVVVATHDSTIYLPPHVKTWAGGHVRPRTIACGRRRRGPTGAQATSSIWPHATPTLGSANLNLFPIRFPIRCIVIEHVAPPQPIAKHRSCLPPDAPSPRADAPPLTQSLARAIRRRKCDEKKPQCTSCETRGFTCKYPDLTFVQASRSAPPPETGPRRASTSYSTITFVNQGPPTPASKASDKDDTPQEASLAASHARATREESSVSQSPRASAKPAPPTAAAKRSPRKDCPLSTWDSYFTTKDVSPRRKEAAVLRHFRYKMVPWIEAGDPAAQFGVDIMQLSQERPPIHTAIVAISSLQLDLIAGLAGHDTVSLAYRQRPSDDLFEQDRRAKRVGEALLALEGFLSSSPSRWRNLPLLYMKEVSSNVSVSTVEEPLQTLCRLHARIDLASSILTGQPPITSITFHTPGNRTSSTADTSPTGIYNWSLQHLTSCLHLIHNSTQLPSIPSPQSPPAGSLSAHAGFSARWFSLWTSCQTWFANRPLTMRPILDIRSVEAGQIEPNDGSSFPIQVYTNALAIHANVAYHITSLLLLAHKPRLLKLPGEPQRQRPAAASSSSQGWHAQTIAGIAARNEFAEQWDPVTVGALLYVAREMTHPAQQEALESCFARVTAATGIGLEKELHELREGWKVARSYERDG</sequence>
<dbReference type="PANTHER" id="PTHR48022">
    <property type="entry name" value="PLASTIDIC GLUCOSE TRANSPORTER 4"/>
    <property type="match status" value="1"/>
</dbReference>
<dbReference type="Gene3D" id="4.10.240.10">
    <property type="entry name" value="Zn(2)-C6 fungal-type DNA-binding domain"/>
    <property type="match status" value="1"/>
</dbReference>
<reference evidence="11 12" key="1">
    <citation type="journal article" date="2024" name="Microbiol. Resour. Announc.">
        <title>Genome annotations for the ascomycete fungi Trichoderma harzianum, Trichoderma aggressivum, and Purpureocillium lilacinum.</title>
        <authorList>
            <person name="Beijen E.P.W."/>
            <person name="Ohm R.A."/>
        </authorList>
    </citation>
    <scope>NUCLEOTIDE SEQUENCE [LARGE SCALE GENOMIC DNA]</scope>
    <source>
        <strain evidence="11 12">CBS 150709</strain>
    </source>
</reference>
<evidence type="ECO:0000256" key="8">
    <source>
        <dbReference type="SAM" id="MobiDB-lite"/>
    </source>
</evidence>
<keyword evidence="4 9" id="KW-0812">Transmembrane</keyword>
<evidence type="ECO:0000256" key="7">
    <source>
        <dbReference type="ARBA" id="ARBA00023242"/>
    </source>
</evidence>
<dbReference type="EMBL" id="JAWRVI010000015">
    <property type="protein sequence ID" value="KAK4090489.1"/>
    <property type="molecule type" value="Genomic_DNA"/>
</dbReference>
<dbReference type="NCBIfam" id="TIGR00879">
    <property type="entry name" value="SP"/>
    <property type="match status" value="1"/>
</dbReference>
<dbReference type="Pfam" id="PF00083">
    <property type="entry name" value="Sugar_tr"/>
    <property type="match status" value="1"/>
</dbReference>
<dbReference type="Pfam" id="PF00172">
    <property type="entry name" value="Zn_clus"/>
    <property type="match status" value="1"/>
</dbReference>
<evidence type="ECO:0000256" key="9">
    <source>
        <dbReference type="SAM" id="Phobius"/>
    </source>
</evidence>
<feature type="transmembrane region" description="Helical" evidence="9">
    <location>
        <begin position="423"/>
        <end position="445"/>
    </location>
</feature>
<dbReference type="InterPro" id="IPR005828">
    <property type="entry name" value="MFS_sugar_transport-like"/>
</dbReference>
<feature type="transmembrane region" description="Helical" evidence="9">
    <location>
        <begin position="241"/>
        <end position="264"/>
    </location>
</feature>
<accession>A0ABR0C2Y1</accession>
<evidence type="ECO:0000313" key="11">
    <source>
        <dbReference type="EMBL" id="KAK4090489.1"/>
    </source>
</evidence>
<evidence type="ECO:0000256" key="4">
    <source>
        <dbReference type="ARBA" id="ARBA00022692"/>
    </source>
</evidence>